<keyword evidence="3" id="KW-1185">Reference proteome</keyword>
<proteinExistence type="predicted"/>
<evidence type="ECO:0000313" key="2">
    <source>
        <dbReference type="EMBL" id="KAK6333246.1"/>
    </source>
</evidence>
<protein>
    <recommendedName>
        <fullName evidence="1">BTB domain-containing protein</fullName>
    </recommendedName>
</protein>
<organism evidence="2 3">
    <name type="scientific">Orbilia javanica</name>
    <dbReference type="NCBI Taxonomy" id="47235"/>
    <lineage>
        <taxon>Eukaryota</taxon>
        <taxon>Fungi</taxon>
        <taxon>Dikarya</taxon>
        <taxon>Ascomycota</taxon>
        <taxon>Pezizomycotina</taxon>
        <taxon>Orbiliomycetes</taxon>
        <taxon>Orbiliales</taxon>
        <taxon>Orbiliaceae</taxon>
        <taxon>Orbilia</taxon>
    </lineage>
</organism>
<accession>A0AAN8MPH7</accession>
<dbReference type="PROSITE" id="PS50097">
    <property type="entry name" value="BTB"/>
    <property type="match status" value="1"/>
</dbReference>
<dbReference type="PANTHER" id="PTHR46375:SF3">
    <property type="entry name" value="KELCH REPEAT AND BTB DOMAIN-CONTAINING PROTEIN 13"/>
    <property type="match status" value="1"/>
</dbReference>
<dbReference type="EMBL" id="JAVHNR010000009">
    <property type="protein sequence ID" value="KAK6333246.1"/>
    <property type="molecule type" value="Genomic_DNA"/>
</dbReference>
<dbReference type="CDD" id="cd18186">
    <property type="entry name" value="BTB_POZ_ZBTB_KLHL-like"/>
    <property type="match status" value="1"/>
</dbReference>
<dbReference type="Proteomes" id="UP001313282">
    <property type="component" value="Unassembled WGS sequence"/>
</dbReference>
<dbReference type="Pfam" id="PF00651">
    <property type="entry name" value="BTB"/>
    <property type="match status" value="1"/>
</dbReference>
<dbReference type="InterPro" id="IPR052392">
    <property type="entry name" value="Kelch-BTB_domain-containing"/>
</dbReference>
<feature type="domain" description="BTB" evidence="1">
    <location>
        <begin position="21"/>
        <end position="85"/>
    </location>
</feature>
<reference evidence="2 3" key="1">
    <citation type="submission" date="2019-10" db="EMBL/GenBank/DDBJ databases">
        <authorList>
            <person name="Palmer J.M."/>
        </authorList>
    </citation>
    <scope>NUCLEOTIDE SEQUENCE [LARGE SCALE GENOMIC DNA]</scope>
    <source>
        <strain evidence="2 3">TWF718</strain>
    </source>
</reference>
<evidence type="ECO:0000313" key="3">
    <source>
        <dbReference type="Proteomes" id="UP001313282"/>
    </source>
</evidence>
<dbReference type="SMART" id="SM00225">
    <property type="entry name" value="BTB"/>
    <property type="match status" value="1"/>
</dbReference>
<dbReference type="AlphaFoldDB" id="A0AAN8MPH7"/>
<sequence length="218" mass="24570">MSLQKIARPFESTPLYLYSKPDIVIIVGDEVLRAHEFVLASQSGFFKAALHSGLQESQTRRIELPEIEPKILLIVLNWLYRAPLERYWTHDQFSVQSSSQLKSILEAFDFLQIKGAERDYSKLLNDGLQAISSGSLYHSNKEVASIVMQLNEVYKAEGSVSVEALDRVFDEIYVRKSHGHNYALSHEFTGACGNLSNPNGNCFRDVALAIARVAHKKI</sequence>
<comment type="caution">
    <text evidence="2">The sequence shown here is derived from an EMBL/GenBank/DDBJ whole genome shotgun (WGS) entry which is preliminary data.</text>
</comment>
<dbReference type="PANTHER" id="PTHR46375">
    <property type="entry name" value="KELCH REPEAT AND BTB DOMAIN-CONTAINING PROTEIN 13-RELATED"/>
    <property type="match status" value="1"/>
</dbReference>
<dbReference type="SUPFAM" id="SSF54695">
    <property type="entry name" value="POZ domain"/>
    <property type="match status" value="1"/>
</dbReference>
<dbReference type="InterPro" id="IPR011333">
    <property type="entry name" value="SKP1/BTB/POZ_sf"/>
</dbReference>
<dbReference type="InterPro" id="IPR000210">
    <property type="entry name" value="BTB/POZ_dom"/>
</dbReference>
<name>A0AAN8MPH7_9PEZI</name>
<evidence type="ECO:0000259" key="1">
    <source>
        <dbReference type="PROSITE" id="PS50097"/>
    </source>
</evidence>
<dbReference type="Gene3D" id="3.30.710.10">
    <property type="entry name" value="Potassium Channel Kv1.1, Chain A"/>
    <property type="match status" value="1"/>
</dbReference>
<gene>
    <name evidence="2" type="ORF">TWF718_011067</name>
</gene>